<dbReference type="PROSITE" id="PS51819">
    <property type="entry name" value="VOC"/>
    <property type="match status" value="1"/>
</dbReference>
<feature type="domain" description="VOC" evidence="1">
    <location>
        <begin position="3"/>
        <end position="122"/>
    </location>
</feature>
<dbReference type="AlphaFoldDB" id="A0AA39CLL5"/>
<dbReference type="InterPro" id="IPR029068">
    <property type="entry name" value="Glyas_Bleomycin-R_OHBP_Dase"/>
</dbReference>
<protein>
    <recommendedName>
        <fullName evidence="1">VOC domain-containing protein</fullName>
    </recommendedName>
</protein>
<evidence type="ECO:0000313" key="3">
    <source>
        <dbReference type="Proteomes" id="UP001172673"/>
    </source>
</evidence>
<name>A0AA39CLL5_9EURO</name>
<reference evidence="2" key="1">
    <citation type="submission" date="2022-10" db="EMBL/GenBank/DDBJ databases">
        <title>Culturing micro-colonial fungi from biological soil crusts in the Mojave desert and describing Neophaeococcomyces mojavensis, and introducing the new genera and species Taxawa tesnikishii.</title>
        <authorList>
            <person name="Kurbessoian T."/>
            <person name="Stajich J.E."/>
        </authorList>
    </citation>
    <scope>NUCLEOTIDE SEQUENCE</scope>
    <source>
        <strain evidence="2">TK_41</strain>
    </source>
</reference>
<accession>A0AA39CLL5</accession>
<evidence type="ECO:0000259" key="1">
    <source>
        <dbReference type="PROSITE" id="PS51819"/>
    </source>
</evidence>
<gene>
    <name evidence="2" type="ORF">H2200_003960</name>
</gene>
<dbReference type="Proteomes" id="UP001172673">
    <property type="component" value="Unassembled WGS sequence"/>
</dbReference>
<dbReference type="Pfam" id="PF00903">
    <property type="entry name" value="Glyoxalase"/>
    <property type="match status" value="1"/>
</dbReference>
<dbReference type="InterPro" id="IPR037523">
    <property type="entry name" value="VOC_core"/>
</dbReference>
<proteinExistence type="predicted"/>
<organism evidence="2 3">
    <name type="scientific">Cladophialophora chaetospira</name>
    <dbReference type="NCBI Taxonomy" id="386627"/>
    <lineage>
        <taxon>Eukaryota</taxon>
        <taxon>Fungi</taxon>
        <taxon>Dikarya</taxon>
        <taxon>Ascomycota</taxon>
        <taxon>Pezizomycotina</taxon>
        <taxon>Eurotiomycetes</taxon>
        <taxon>Chaetothyriomycetidae</taxon>
        <taxon>Chaetothyriales</taxon>
        <taxon>Herpotrichiellaceae</taxon>
        <taxon>Cladophialophora</taxon>
    </lineage>
</organism>
<dbReference type="Gene3D" id="3.10.180.10">
    <property type="entry name" value="2,3-Dihydroxybiphenyl 1,2-Dioxygenase, domain 1"/>
    <property type="match status" value="1"/>
</dbReference>
<dbReference type="EMBL" id="JAPDRK010000005">
    <property type="protein sequence ID" value="KAJ9612363.1"/>
    <property type="molecule type" value="Genomic_DNA"/>
</dbReference>
<comment type="caution">
    <text evidence="2">The sequence shown here is derived from an EMBL/GenBank/DDBJ whole genome shotgun (WGS) entry which is preliminary data.</text>
</comment>
<keyword evidence="3" id="KW-1185">Reference proteome</keyword>
<sequence>MPASMRIELFPANLQQFIEFYTKTLRFTLLKHVDDYAYLQRDQTFIGAAETASDESLEQKGSYRRPKKGVEIIFEVDDLEGERDFIVGKGWNLDADIELQPWGLKDFRLVDPDGYYLRITTHSSG</sequence>
<dbReference type="InterPro" id="IPR004360">
    <property type="entry name" value="Glyas_Fos-R_dOase_dom"/>
</dbReference>
<dbReference type="SUPFAM" id="SSF54593">
    <property type="entry name" value="Glyoxalase/Bleomycin resistance protein/Dihydroxybiphenyl dioxygenase"/>
    <property type="match status" value="1"/>
</dbReference>
<evidence type="ECO:0000313" key="2">
    <source>
        <dbReference type="EMBL" id="KAJ9612363.1"/>
    </source>
</evidence>